<feature type="transmembrane region" description="Helical" evidence="1">
    <location>
        <begin position="249"/>
        <end position="272"/>
    </location>
</feature>
<protein>
    <recommendedName>
        <fullName evidence="4">Dolichyl-phosphate-mannose-protein mannosyltransferase</fullName>
    </recommendedName>
</protein>
<evidence type="ECO:0000313" key="2">
    <source>
        <dbReference type="EMBL" id="MFC4233123.1"/>
    </source>
</evidence>
<evidence type="ECO:0008006" key="4">
    <source>
        <dbReference type="Google" id="ProtNLM"/>
    </source>
</evidence>
<feature type="transmembrane region" description="Helical" evidence="1">
    <location>
        <begin position="330"/>
        <end position="350"/>
    </location>
</feature>
<feature type="transmembrane region" description="Helical" evidence="1">
    <location>
        <begin position="184"/>
        <end position="201"/>
    </location>
</feature>
<proteinExistence type="predicted"/>
<name>A0ABV8Q114_9BACT</name>
<comment type="caution">
    <text evidence="2">The sequence shown here is derived from an EMBL/GenBank/DDBJ whole genome shotgun (WGS) entry which is preliminary data.</text>
</comment>
<accession>A0ABV8Q114</accession>
<feature type="transmembrane region" description="Helical" evidence="1">
    <location>
        <begin position="213"/>
        <end position="237"/>
    </location>
</feature>
<keyword evidence="1" id="KW-0812">Transmembrane</keyword>
<keyword evidence="1" id="KW-1133">Transmembrane helix</keyword>
<feature type="transmembrane region" description="Helical" evidence="1">
    <location>
        <begin position="362"/>
        <end position="382"/>
    </location>
</feature>
<feature type="transmembrane region" description="Helical" evidence="1">
    <location>
        <begin position="34"/>
        <end position="53"/>
    </location>
</feature>
<sequence length="426" mass="49889">MTSILLLPVYFLLVLSLFYFLTKNKIIDLSFKHAAAIFTIKLILGCIYGYLFLKFYNGDDTWLYHRQSLQEYQTLSHHPWQFIKALFSHSYDKSQAITFFDTTNNYWKDLQYNILIKLLAVFNILSSGNYYINVLFFNLLTFWGHYFFYKLFINYFPQKRATAFVIIFLFLPFIFWESGIRKDGLAFIGLSGCLFYFVEYSEHKRIDHLVKAALYFALLVLVRNFVALSLIPVLLAFWSCKYFKAQALYIFSIYTLSFAALFFLSSLGPNAFNLPQKMAERQEAFQHLEGGSYMFVPQLVGTFSSYTNVLPYAINHTFFRPYITEGKSPLLLFAAVETAFILIVIIAALVQIKKLKTITKHPLLMLLLFLALINYLMIGYTVPFAGAIVRYRIFFEVMLLLPMFIICDSHNTLENWLNKRLHLYSY</sequence>
<dbReference type="EMBL" id="JBHSDC010000029">
    <property type="protein sequence ID" value="MFC4233123.1"/>
    <property type="molecule type" value="Genomic_DNA"/>
</dbReference>
<keyword evidence="3" id="KW-1185">Reference proteome</keyword>
<gene>
    <name evidence="2" type="ORF">ACFOW1_14570</name>
</gene>
<reference evidence="3" key="1">
    <citation type="journal article" date="2019" name="Int. J. Syst. Evol. Microbiol.">
        <title>The Global Catalogue of Microorganisms (GCM) 10K type strain sequencing project: providing services to taxonomists for standard genome sequencing and annotation.</title>
        <authorList>
            <consortium name="The Broad Institute Genomics Platform"/>
            <consortium name="The Broad Institute Genome Sequencing Center for Infectious Disease"/>
            <person name="Wu L."/>
            <person name="Ma J."/>
        </authorList>
    </citation>
    <scope>NUCLEOTIDE SEQUENCE [LARGE SCALE GENOMIC DNA]</scope>
    <source>
        <strain evidence="3">CECT 8010</strain>
    </source>
</reference>
<feature type="transmembrane region" description="Helical" evidence="1">
    <location>
        <begin position="6"/>
        <end position="22"/>
    </location>
</feature>
<dbReference type="Proteomes" id="UP001595906">
    <property type="component" value="Unassembled WGS sequence"/>
</dbReference>
<evidence type="ECO:0000256" key="1">
    <source>
        <dbReference type="SAM" id="Phobius"/>
    </source>
</evidence>
<evidence type="ECO:0000313" key="3">
    <source>
        <dbReference type="Proteomes" id="UP001595906"/>
    </source>
</evidence>
<keyword evidence="1" id="KW-0472">Membrane</keyword>
<organism evidence="2 3">
    <name type="scientific">Parasediminibacterium paludis</name>
    <dbReference type="NCBI Taxonomy" id="908966"/>
    <lineage>
        <taxon>Bacteria</taxon>
        <taxon>Pseudomonadati</taxon>
        <taxon>Bacteroidota</taxon>
        <taxon>Chitinophagia</taxon>
        <taxon>Chitinophagales</taxon>
        <taxon>Chitinophagaceae</taxon>
        <taxon>Parasediminibacterium</taxon>
    </lineage>
</organism>
<dbReference type="RefSeq" id="WP_379015262.1">
    <property type="nucleotide sequence ID" value="NZ_JBHSDC010000029.1"/>
</dbReference>
<feature type="transmembrane region" description="Helical" evidence="1">
    <location>
        <begin position="161"/>
        <end position="178"/>
    </location>
</feature>
<feature type="transmembrane region" description="Helical" evidence="1">
    <location>
        <begin position="130"/>
        <end position="149"/>
    </location>
</feature>